<protein>
    <submittedName>
        <fullName evidence="5">Pirin family protein</fullName>
    </submittedName>
</protein>
<accession>A0ABU7G9J8</accession>
<dbReference type="PIRSF" id="PIRSF006232">
    <property type="entry name" value="Pirin"/>
    <property type="match status" value="1"/>
</dbReference>
<dbReference type="RefSeq" id="WP_329776824.1">
    <property type="nucleotide sequence ID" value="NZ_JAYDYW010000017.1"/>
</dbReference>
<dbReference type="InterPro" id="IPR011051">
    <property type="entry name" value="RmlC_Cupin_sf"/>
</dbReference>
<evidence type="ECO:0000313" key="5">
    <source>
        <dbReference type="EMBL" id="MEE1676092.1"/>
    </source>
</evidence>
<dbReference type="InterPro" id="IPR008778">
    <property type="entry name" value="Pirin_C_dom"/>
</dbReference>
<feature type="domain" description="Pirin C-terminal" evidence="4">
    <location>
        <begin position="179"/>
        <end position="279"/>
    </location>
</feature>
<dbReference type="InterPro" id="IPR014710">
    <property type="entry name" value="RmlC-like_jellyroll"/>
</dbReference>
<evidence type="ECO:0000259" key="3">
    <source>
        <dbReference type="Pfam" id="PF02678"/>
    </source>
</evidence>
<evidence type="ECO:0000256" key="2">
    <source>
        <dbReference type="RuleBase" id="RU003457"/>
    </source>
</evidence>
<evidence type="ECO:0000259" key="4">
    <source>
        <dbReference type="Pfam" id="PF05726"/>
    </source>
</evidence>
<comment type="caution">
    <text evidence="5">The sequence shown here is derived from an EMBL/GenBank/DDBJ whole genome shotgun (WGS) entry which is preliminary data.</text>
</comment>
<dbReference type="Proteomes" id="UP001310248">
    <property type="component" value="Unassembled WGS sequence"/>
</dbReference>
<gene>
    <name evidence="5" type="ORF">SNR37_001419</name>
</gene>
<dbReference type="Pfam" id="PF02678">
    <property type="entry name" value="Pirin"/>
    <property type="match status" value="1"/>
</dbReference>
<name>A0ABU7G9J8_9ALTE</name>
<dbReference type="PANTHER" id="PTHR13903">
    <property type="entry name" value="PIRIN-RELATED"/>
    <property type="match status" value="1"/>
</dbReference>
<evidence type="ECO:0000313" key="6">
    <source>
        <dbReference type="Proteomes" id="UP001310248"/>
    </source>
</evidence>
<dbReference type="PANTHER" id="PTHR13903:SF8">
    <property type="entry name" value="PIRIN"/>
    <property type="match status" value="1"/>
</dbReference>
<feature type="domain" description="Pirin N-terminal" evidence="3">
    <location>
        <begin position="22"/>
        <end position="122"/>
    </location>
</feature>
<dbReference type="SUPFAM" id="SSF51182">
    <property type="entry name" value="RmlC-like cupins"/>
    <property type="match status" value="1"/>
</dbReference>
<evidence type="ECO:0000256" key="1">
    <source>
        <dbReference type="ARBA" id="ARBA00008416"/>
    </source>
</evidence>
<reference evidence="6" key="1">
    <citation type="submission" date="2023-07" db="EMBL/GenBank/DDBJ databases">
        <title>Draft genome sequence of Agarivorans aestuarii strain ZMCS4, a CAZymes producing bacteria isolated from the marine brown algae Clodostephus spongiosus.</title>
        <authorList>
            <person name="Lorente B."/>
            <person name="Cabral C."/>
            <person name="Frias J."/>
            <person name="Faria J."/>
            <person name="Toubarro D."/>
        </authorList>
    </citation>
    <scope>NUCLEOTIDE SEQUENCE [LARGE SCALE GENOMIC DNA]</scope>
    <source>
        <strain evidence="6">ZMCS4</strain>
    </source>
</reference>
<dbReference type="InterPro" id="IPR003829">
    <property type="entry name" value="Pirin_N_dom"/>
</dbReference>
<dbReference type="Gene3D" id="2.60.120.10">
    <property type="entry name" value="Jelly Rolls"/>
    <property type="match status" value="2"/>
</dbReference>
<proteinExistence type="inferred from homology"/>
<comment type="similarity">
    <text evidence="1 2">Belongs to the pirin family.</text>
</comment>
<dbReference type="EMBL" id="JAYDYW010000017">
    <property type="protein sequence ID" value="MEE1676092.1"/>
    <property type="molecule type" value="Genomic_DNA"/>
</dbReference>
<dbReference type="CDD" id="cd02247">
    <property type="entry name" value="cupin_pirin_C"/>
    <property type="match status" value="1"/>
</dbReference>
<dbReference type="CDD" id="cd02909">
    <property type="entry name" value="cupin_pirin_N"/>
    <property type="match status" value="1"/>
</dbReference>
<sequence length="279" mass="30409">MTSLKQLQQVVAGQATSDGAGVKLTRMLGNNQLSHLDPFLMLDCFESDKPDDYLAGFPEHPHRGFQTVTYILNGRMRHKDNAGHESVIEAGGVQWMNAGRGVIHSEMPEQQDGLLKGFQLWVNLAAEHKLSAPDYQELSAEQIPLSQDEQGNVIRVVAGELPNGTVGAVQTSHTAASFLDISLVAGARLSLDLPADHHGFVYVIEGEVTVADNPQAIAAYHLGVLSEGKQLVLQNQHASRVLVVTGEPLKEPIAWGGPFVMNTREQVLQAFDDFQNNKF</sequence>
<dbReference type="InterPro" id="IPR012093">
    <property type="entry name" value="Pirin"/>
</dbReference>
<keyword evidence="6" id="KW-1185">Reference proteome</keyword>
<organism evidence="5 6">
    <name type="scientific">Agarivorans aestuarii</name>
    <dbReference type="NCBI Taxonomy" id="1563703"/>
    <lineage>
        <taxon>Bacteria</taxon>
        <taxon>Pseudomonadati</taxon>
        <taxon>Pseudomonadota</taxon>
        <taxon>Gammaproteobacteria</taxon>
        <taxon>Alteromonadales</taxon>
        <taxon>Alteromonadaceae</taxon>
        <taxon>Agarivorans</taxon>
    </lineage>
</organism>
<dbReference type="Pfam" id="PF05726">
    <property type="entry name" value="Pirin_C"/>
    <property type="match status" value="1"/>
</dbReference>